<feature type="transmembrane region" description="Helical" evidence="1">
    <location>
        <begin position="31"/>
        <end position="52"/>
    </location>
</feature>
<feature type="transmembrane region" description="Helical" evidence="1">
    <location>
        <begin position="132"/>
        <end position="153"/>
    </location>
</feature>
<dbReference type="Proteomes" id="UP001138661">
    <property type="component" value="Unassembled WGS sequence"/>
</dbReference>
<evidence type="ECO:0000256" key="1">
    <source>
        <dbReference type="SAM" id="Phobius"/>
    </source>
</evidence>
<evidence type="ECO:0000313" key="3">
    <source>
        <dbReference type="Proteomes" id="UP001138661"/>
    </source>
</evidence>
<feature type="transmembrane region" description="Helical" evidence="1">
    <location>
        <begin position="173"/>
        <end position="194"/>
    </location>
</feature>
<reference evidence="2" key="1">
    <citation type="submission" date="2021-07" db="EMBL/GenBank/DDBJ databases">
        <title>Roseobacter insulae sp. nov., isolated from a tidal flat.</title>
        <authorList>
            <person name="Park S."/>
            <person name="Yoon J.-H."/>
        </authorList>
    </citation>
    <scope>NUCLEOTIDE SEQUENCE</scope>
    <source>
        <strain evidence="2">YSTF-M11</strain>
    </source>
</reference>
<comment type="caution">
    <text evidence="2">The sequence shown here is derived from an EMBL/GenBank/DDBJ whole genome shotgun (WGS) entry which is preliminary data.</text>
</comment>
<name>A0A9X1FT09_9RHOB</name>
<keyword evidence="1" id="KW-1133">Transmembrane helix</keyword>
<keyword evidence="1" id="KW-0472">Membrane</keyword>
<dbReference type="AlphaFoldDB" id="A0A9X1FT09"/>
<sequence>MNYLPSVIIAGVAVAAAWISFGIGFENVNLTALGVTDIGQKFLTIIFVALFIERAVEVVVSANHGSQEADLTDEVTAARIVKENAAKAVLAARSSGAGEKEAEAAFVSAVELHQQRVSEAVKELKPLKEKKAFTATLASVVISAFAAVIGFRILGQFVVGEFSSAIKNETQQVWFSALDILITTLVLAGGADGIHNTIGQYLKRQGELTNGS</sequence>
<dbReference type="EMBL" id="JAHXDN010000001">
    <property type="protein sequence ID" value="MBW4707092.1"/>
    <property type="molecule type" value="Genomic_DNA"/>
</dbReference>
<organism evidence="2 3">
    <name type="scientific">Roseobacter insulae</name>
    <dbReference type="NCBI Taxonomy" id="2859783"/>
    <lineage>
        <taxon>Bacteria</taxon>
        <taxon>Pseudomonadati</taxon>
        <taxon>Pseudomonadota</taxon>
        <taxon>Alphaproteobacteria</taxon>
        <taxon>Rhodobacterales</taxon>
        <taxon>Roseobacteraceae</taxon>
        <taxon>Roseobacter</taxon>
    </lineage>
</organism>
<keyword evidence="1" id="KW-0812">Transmembrane</keyword>
<feature type="transmembrane region" description="Helical" evidence="1">
    <location>
        <begin position="7"/>
        <end position="25"/>
    </location>
</feature>
<accession>A0A9X1FT09</accession>
<dbReference type="RefSeq" id="WP_219499545.1">
    <property type="nucleotide sequence ID" value="NZ_JAHXDN010000001.1"/>
</dbReference>
<gene>
    <name evidence="2" type="ORF">KX928_04750</name>
</gene>
<proteinExistence type="predicted"/>
<keyword evidence="3" id="KW-1185">Reference proteome</keyword>
<protein>
    <submittedName>
        <fullName evidence="2">Uncharacterized protein</fullName>
    </submittedName>
</protein>
<evidence type="ECO:0000313" key="2">
    <source>
        <dbReference type="EMBL" id="MBW4707092.1"/>
    </source>
</evidence>